<accession>A0ABS6G3W5</accession>
<dbReference type="EMBL" id="JAHLQK010000004">
    <property type="protein sequence ID" value="MBU5676864.1"/>
    <property type="molecule type" value="Genomic_DNA"/>
</dbReference>
<reference evidence="1 2" key="1">
    <citation type="submission" date="2021-06" db="EMBL/GenBank/DDBJ databases">
        <authorList>
            <person name="Sun Q."/>
            <person name="Li D."/>
        </authorList>
    </citation>
    <scope>NUCLEOTIDE SEQUENCE [LARGE SCALE GENOMIC DNA]</scope>
    <source>
        <strain evidence="1 2">MSJ-5</strain>
    </source>
</reference>
<organism evidence="1 2">
    <name type="scientific">Alkaliphilus flagellatus</name>
    <dbReference type="NCBI Taxonomy" id="2841507"/>
    <lineage>
        <taxon>Bacteria</taxon>
        <taxon>Bacillati</taxon>
        <taxon>Bacillota</taxon>
        <taxon>Clostridia</taxon>
        <taxon>Peptostreptococcales</taxon>
        <taxon>Natronincolaceae</taxon>
        <taxon>Alkaliphilus</taxon>
    </lineage>
</organism>
<evidence type="ECO:0000313" key="1">
    <source>
        <dbReference type="EMBL" id="MBU5676864.1"/>
    </source>
</evidence>
<sequence length="202" mass="23991">MNTIVVYPHKGIGNILFGMTRKEVEQILLPIHYKEEPGRNGILVRYDNYHITYKDNIVFEICINNLNGYKVVFNNIDLFHTKAEDIFNSLRRLSDYDCDCEDEYLSCTYYFKDLGMILWRESAFHPKLLQEGWFQKLISVQEENLEYEQRFWFFNQICLKNSMASDEPMKKAKFYVESTKASQAMKTPTQEELKEIALKYGL</sequence>
<comment type="caution">
    <text evidence="1">The sequence shown here is derived from an EMBL/GenBank/DDBJ whole genome shotgun (WGS) entry which is preliminary data.</text>
</comment>
<gene>
    <name evidence="1" type="ORF">KQI88_10585</name>
</gene>
<proteinExistence type="predicted"/>
<protein>
    <submittedName>
        <fullName evidence="1">Uncharacterized protein</fullName>
    </submittedName>
</protein>
<evidence type="ECO:0000313" key="2">
    <source>
        <dbReference type="Proteomes" id="UP000779508"/>
    </source>
</evidence>
<dbReference type="RefSeq" id="WP_216417157.1">
    <property type="nucleotide sequence ID" value="NZ_JAHLQK010000004.1"/>
</dbReference>
<keyword evidence="2" id="KW-1185">Reference proteome</keyword>
<name>A0ABS6G3W5_9FIRM</name>
<dbReference type="Proteomes" id="UP000779508">
    <property type="component" value="Unassembled WGS sequence"/>
</dbReference>